<feature type="compositionally biased region" description="Low complexity" evidence="1">
    <location>
        <begin position="931"/>
        <end position="951"/>
    </location>
</feature>
<dbReference type="AlphaFoldDB" id="A0A5A8CAD1"/>
<sequence>MFGLPQSKGLYDDGASEDDSVLEEDVGLTENQQRLLWLIHLHSRPALTADDTERWARHQSIMVLVYEGVVAQALDYDYAPSPEVVDGRRMFFNVSQEGKSDLDYLREEKLVNGLKVSSRDHLPVTMYQISRRGLEVIRGIDEYDRSAVESFARSPSRALMVVDFDGSDFWLAAADEEGLPVPGGFRKKSSVLAIEEVSYVSSAYIPACLRHGGRPTLSNAHRVHECTSSAAGTIRDDLEEIITLSSVSIIVGEYVPFGSNQMVSLNFTMGSPERVLGGFYTAAVQDDASRADFRMDPGLTAVQILDYSLAGHVNLEADIQLPEPDGIVQIETFGVSINANGACFYGLQLEAVMDRVKDAISLDHLSRLLVDVQTDSSEIVEPLLSPAQRRALDFVYRGDSANRAKVSLIVANEIVPHLQAEEYLDKGEYENELKQVVGDTRAAYGISDSDTLVFGSHGLLLAGPNSRTYEPLLCSYVQLMSMDAFAQNLFSVVSVVQDDIRATASQCRLSRRDPLLLKEASARLPTLERRVLLLEKIVSFMEESLLSTEIPEPPLTAAGRALYDRLALPQLQSEMARRVTDIGKYVRETGQELSVTQRQAQHIAESRDRDVMGSLETHVVALREAAGSPNMARMVYALEWLQWILMSLFAFACLDRLVGTWSVADTDWFRSVYQALIERGPMVWFLLSFLLLAAMTWFMAYRYNRRARRELQDTVTVRLEIRQSMNQARLDKFLAIRTVLNTSWDLGPEGDRVVVSWIEDDDFATRWSGVKPRMVMTYSAQLSQILAVEVSFQRSLIPDRATHLSPQDLRDRVLALLDSNDVLVPDEFAPELVMGPSEAAKDAKRKRALFARAEAEDDGDSDLAPPAPFSRINPADEGMAPEKAGPGEPLSARQVQPQPMLPSETRDASQATPRATGTAAVQSRAGQQAESARPAGGSARSAGGSASGSARVPFGGEQAVPGPATKDVARPGAVATSTMTAGLPAGTMLPAPADPSVDLEEESGRVPGGAYQSDGAGAGDDEEDEDEDEDEGGVEVYNGSGSPVDDDGHPDAKAAGPSGTSGRAGGSSRRG</sequence>
<feature type="region of interest" description="Disordered" evidence="1">
    <location>
        <begin position="852"/>
        <end position="1071"/>
    </location>
</feature>
<proteinExistence type="predicted"/>
<dbReference type="Proteomes" id="UP000323011">
    <property type="component" value="Unassembled WGS sequence"/>
</dbReference>
<evidence type="ECO:0000313" key="3">
    <source>
        <dbReference type="EMBL" id="KAA0149434.1"/>
    </source>
</evidence>
<keyword evidence="2" id="KW-1133">Transmembrane helix</keyword>
<protein>
    <submittedName>
        <fullName evidence="3">Uncharacterized protein</fullName>
    </submittedName>
</protein>
<evidence type="ECO:0000313" key="4">
    <source>
        <dbReference type="Proteomes" id="UP000323011"/>
    </source>
</evidence>
<dbReference type="EMBL" id="VLTN01000043">
    <property type="protein sequence ID" value="KAA0149434.1"/>
    <property type="molecule type" value="Genomic_DNA"/>
</dbReference>
<feature type="transmembrane region" description="Helical" evidence="2">
    <location>
        <begin position="640"/>
        <end position="662"/>
    </location>
</feature>
<evidence type="ECO:0000256" key="1">
    <source>
        <dbReference type="SAM" id="MobiDB-lite"/>
    </source>
</evidence>
<evidence type="ECO:0000256" key="2">
    <source>
        <dbReference type="SAM" id="Phobius"/>
    </source>
</evidence>
<feature type="compositionally biased region" description="Polar residues" evidence="1">
    <location>
        <begin position="908"/>
        <end position="930"/>
    </location>
</feature>
<keyword evidence="2" id="KW-0812">Transmembrane</keyword>
<comment type="caution">
    <text evidence="3">The sequence shown here is derived from an EMBL/GenBank/DDBJ whole genome shotgun (WGS) entry which is preliminary data.</text>
</comment>
<keyword evidence="2" id="KW-0472">Membrane</keyword>
<organism evidence="3 4">
    <name type="scientific">Cafeteria roenbergensis</name>
    <name type="common">Marine flagellate</name>
    <dbReference type="NCBI Taxonomy" id="33653"/>
    <lineage>
        <taxon>Eukaryota</taxon>
        <taxon>Sar</taxon>
        <taxon>Stramenopiles</taxon>
        <taxon>Bigyra</taxon>
        <taxon>Opalozoa</taxon>
        <taxon>Bicosoecida</taxon>
        <taxon>Cafeteriaceae</taxon>
        <taxon>Cafeteria</taxon>
    </lineage>
</organism>
<feature type="region of interest" description="Disordered" evidence="1">
    <location>
        <begin position="1"/>
        <end position="24"/>
    </location>
</feature>
<name>A0A5A8CAD1_CAFRO</name>
<feature type="compositionally biased region" description="Acidic residues" evidence="1">
    <location>
        <begin position="14"/>
        <end position="24"/>
    </location>
</feature>
<gene>
    <name evidence="3" type="ORF">FNF29_05987</name>
</gene>
<feature type="transmembrane region" description="Helical" evidence="2">
    <location>
        <begin position="682"/>
        <end position="701"/>
    </location>
</feature>
<feature type="compositionally biased region" description="Acidic residues" evidence="1">
    <location>
        <begin position="1019"/>
        <end position="1033"/>
    </location>
</feature>
<reference evidence="3 4" key="1">
    <citation type="submission" date="2019-07" db="EMBL/GenBank/DDBJ databases">
        <title>Genomes of Cafeteria roenbergensis.</title>
        <authorList>
            <person name="Fischer M.G."/>
            <person name="Hackl T."/>
            <person name="Roman M."/>
        </authorList>
    </citation>
    <scope>NUCLEOTIDE SEQUENCE [LARGE SCALE GENOMIC DNA]</scope>
    <source>
        <strain evidence="3 4">BVI</strain>
    </source>
</reference>
<keyword evidence="4" id="KW-1185">Reference proteome</keyword>
<accession>A0A5A8CAD1</accession>